<proteinExistence type="predicted"/>
<organism evidence="1 2">
    <name type="scientific">Candidatus Phytoplasma gossypii</name>
    <dbReference type="NCBI Taxonomy" id="2982629"/>
    <lineage>
        <taxon>Bacteria</taxon>
        <taxon>Bacillati</taxon>
        <taxon>Mycoplasmatota</taxon>
        <taxon>Mollicutes</taxon>
        <taxon>Acholeplasmatales</taxon>
        <taxon>Acholeplasmataceae</taxon>
        <taxon>Candidatus Phytoplasma</taxon>
        <taxon>16SrII (Peanut WB group)</taxon>
    </lineage>
</organism>
<dbReference type="RefSeq" id="WP_304513116.1">
    <property type="nucleotide sequence ID" value="NZ_JAOSIT010000029.1"/>
</dbReference>
<keyword evidence="2" id="KW-1185">Reference proteome</keyword>
<protein>
    <submittedName>
        <fullName evidence="1">Uncharacterized protein</fullName>
    </submittedName>
</protein>
<gene>
    <name evidence="1" type="ORF">OC698_02365</name>
</gene>
<accession>A0ABT9D1H6</accession>
<evidence type="ECO:0000313" key="2">
    <source>
        <dbReference type="Proteomes" id="UP001170666"/>
    </source>
</evidence>
<comment type="caution">
    <text evidence="1">The sequence shown here is derived from an EMBL/GenBank/DDBJ whole genome shotgun (WGS) entry which is preliminary data.</text>
</comment>
<dbReference type="Proteomes" id="UP001170666">
    <property type="component" value="Unassembled WGS sequence"/>
</dbReference>
<name>A0ABT9D1H6_9MOLU</name>
<dbReference type="EMBL" id="JAOSIT010000029">
    <property type="protein sequence ID" value="MDO8057523.1"/>
    <property type="molecule type" value="Genomic_DNA"/>
</dbReference>
<reference evidence="1 2" key="1">
    <citation type="journal article" date="2023" name="Int. J. Syst. Evol. Microbiol.">
        <title>The observation of taxonomic boundaries for the 16SrII and 16SrXXV phytoplasmas using genome-based delimitation.</title>
        <authorList>
            <person name="Rodrigues Jardim B."/>
            <person name="Tran-Nguyen L.T.T."/>
            <person name="Gambley C."/>
            <person name="Al-Sadi A.M."/>
            <person name="Al-Subhi A.M."/>
            <person name="Foissac X."/>
            <person name="Salar P."/>
            <person name="Cai H."/>
            <person name="Yang J.Y."/>
            <person name="Davis R."/>
            <person name="Jones L."/>
            <person name="Rodoni B."/>
            <person name="Constable F.E."/>
        </authorList>
    </citation>
    <scope>NUCLEOTIDE SEQUENCE [LARGE SCALE GENOMIC DNA]</scope>
    <source>
        <strain evidence="1">BAWM-BFA-CoWB</strain>
    </source>
</reference>
<evidence type="ECO:0000313" key="1">
    <source>
        <dbReference type="EMBL" id="MDO8057523.1"/>
    </source>
</evidence>
<sequence length="57" mass="6632">MAIIVKKKCQNGNLYIYYSNGKIKTIKPDGTVTWKTKKINFRLAQKSLFLLRKGKNK</sequence>